<dbReference type="SUPFAM" id="SSF46689">
    <property type="entry name" value="Homeodomain-like"/>
    <property type="match status" value="1"/>
</dbReference>
<evidence type="ECO:0000256" key="3">
    <source>
        <dbReference type="ARBA" id="ARBA00023163"/>
    </source>
</evidence>
<dbReference type="InterPro" id="IPR001647">
    <property type="entry name" value="HTH_TetR"/>
</dbReference>
<dbReference type="AlphaFoldDB" id="A0A411PIE0"/>
<dbReference type="InterPro" id="IPR036271">
    <property type="entry name" value="Tet_transcr_reg_TetR-rel_C_sf"/>
</dbReference>
<proteinExistence type="predicted"/>
<evidence type="ECO:0000313" key="6">
    <source>
        <dbReference type="EMBL" id="QBF83110.1"/>
    </source>
</evidence>
<dbReference type="KEGG" id="smai:EXU30_10700"/>
<dbReference type="InterPro" id="IPR009057">
    <property type="entry name" value="Homeodomain-like_sf"/>
</dbReference>
<dbReference type="PANTHER" id="PTHR47506:SF6">
    <property type="entry name" value="HTH-TYPE TRANSCRIPTIONAL REPRESSOR NEMR"/>
    <property type="match status" value="1"/>
</dbReference>
<sequence>MRVMKKSSTSRQVICSAGERLFSQFGLSAVGIKVILDEVGIPKGSFYHYFKSKEAFAVCVAEQYFEQTLASIEFDEQLDFKENLSTMLTAYHGMLDDLTSVSPIKGCLLANLMIEATDNFPELKASVNSLYERWIEQLAQLFYQGQQQGFIAKERDTSFMAHVFWNQWQGVVLRLKIDGDKQAAKRSLVQSVQLMTR</sequence>
<gene>
    <name evidence="6" type="ORF">EXU30_10700</name>
</gene>
<evidence type="ECO:0000256" key="2">
    <source>
        <dbReference type="ARBA" id="ARBA00023125"/>
    </source>
</evidence>
<feature type="domain" description="HTH tetR-type" evidence="5">
    <location>
        <begin position="8"/>
        <end position="68"/>
    </location>
</feature>
<dbReference type="Pfam" id="PF00440">
    <property type="entry name" value="TetR_N"/>
    <property type="match status" value="1"/>
</dbReference>
<keyword evidence="3" id="KW-0804">Transcription</keyword>
<dbReference type="InterPro" id="IPR011075">
    <property type="entry name" value="TetR_C"/>
</dbReference>
<organism evidence="6 7">
    <name type="scientific">Shewanella maritima</name>
    <dbReference type="NCBI Taxonomy" id="2520507"/>
    <lineage>
        <taxon>Bacteria</taxon>
        <taxon>Pseudomonadati</taxon>
        <taxon>Pseudomonadota</taxon>
        <taxon>Gammaproteobacteria</taxon>
        <taxon>Alteromonadales</taxon>
        <taxon>Shewanellaceae</taxon>
        <taxon>Shewanella</taxon>
    </lineage>
</organism>
<dbReference type="Pfam" id="PF16925">
    <property type="entry name" value="TetR_C_13"/>
    <property type="match status" value="1"/>
</dbReference>
<evidence type="ECO:0000256" key="4">
    <source>
        <dbReference type="PROSITE-ProRule" id="PRU00335"/>
    </source>
</evidence>
<evidence type="ECO:0000259" key="5">
    <source>
        <dbReference type="PROSITE" id="PS50977"/>
    </source>
</evidence>
<evidence type="ECO:0000256" key="1">
    <source>
        <dbReference type="ARBA" id="ARBA00023015"/>
    </source>
</evidence>
<dbReference type="OrthoDB" id="4541465at2"/>
<keyword evidence="2 4" id="KW-0238">DNA-binding</keyword>
<dbReference type="GO" id="GO:0003677">
    <property type="term" value="F:DNA binding"/>
    <property type="evidence" value="ECO:0007669"/>
    <property type="project" value="UniProtKB-UniRule"/>
</dbReference>
<dbReference type="PRINTS" id="PR00455">
    <property type="entry name" value="HTHTETR"/>
</dbReference>
<dbReference type="PANTHER" id="PTHR47506">
    <property type="entry name" value="TRANSCRIPTIONAL REGULATORY PROTEIN"/>
    <property type="match status" value="1"/>
</dbReference>
<keyword evidence="1" id="KW-0805">Transcription regulation</keyword>
<dbReference type="PROSITE" id="PS50977">
    <property type="entry name" value="HTH_TETR_2"/>
    <property type="match status" value="1"/>
</dbReference>
<accession>A0A411PIE0</accession>
<dbReference type="Proteomes" id="UP000291106">
    <property type="component" value="Chromosome"/>
</dbReference>
<feature type="DNA-binding region" description="H-T-H motif" evidence="4">
    <location>
        <begin position="31"/>
        <end position="50"/>
    </location>
</feature>
<dbReference type="SUPFAM" id="SSF48498">
    <property type="entry name" value="Tetracyclin repressor-like, C-terminal domain"/>
    <property type="match status" value="1"/>
</dbReference>
<name>A0A411PIE0_9GAMM</name>
<dbReference type="EMBL" id="CP036200">
    <property type="protein sequence ID" value="QBF83110.1"/>
    <property type="molecule type" value="Genomic_DNA"/>
</dbReference>
<keyword evidence="7" id="KW-1185">Reference proteome</keyword>
<dbReference type="Gene3D" id="1.10.357.10">
    <property type="entry name" value="Tetracycline Repressor, domain 2"/>
    <property type="match status" value="1"/>
</dbReference>
<protein>
    <submittedName>
        <fullName evidence="6">TetR/AcrR family transcriptional regulator</fullName>
    </submittedName>
</protein>
<reference evidence="6 7" key="1">
    <citation type="submission" date="2019-02" db="EMBL/GenBank/DDBJ databases">
        <title>Shewanella sp. D4-2 isolated from Dokdo Island.</title>
        <authorList>
            <person name="Baek K."/>
        </authorList>
    </citation>
    <scope>NUCLEOTIDE SEQUENCE [LARGE SCALE GENOMIC DNA]</scope>
    <source>
        <strain evidence="6 7">D4-2</strain>
    </source>
</reference>
<evidence type="ECO:0000313" key="7">
    <source>
        <dbReference type="Proteomes" id="UP000291106"/>
    </source>
</evidence>